<evidence type="ECO:0000313" key="2">
    <source>
        <dbReference type="EMBL" id="ABW68830.1"/>
    </source>
</evidence>
<accession>A8ZZ57</accession>
<feature type="domain" description="Metallo-beta-lactamase" evidence="1">
    <location>
        <begin position="25"/>
        <end position="196"/>
    </location>
</feature>
<sequence>MERCKSLLLPQEKHLAVCVLASGSRGNAVFISGPDTAILVDAGLSGVEIERRLATIGVNPRSLDAIVISHEHTDHVRGAGILCRRHKLPLYITAPTHKAALAQLGGIDDCRYFACGQSFSINTLTIHPFSLSHDARDPSGFTFQSGGAKAGLATDLGVATTMVREHLKGCGALILEANHDAEMLLNGSYPWPVKQRIKSRNGHLSNDDSMRLLAELDHKDLAHVVLAHLSHENNTPERALATVGAALRDSRASLSVALQDQCGKMFHL</sequence>
<dbReference type="RefSeq" id="WP_012176441.1">
    <property type="nucleotide sequence ID" value="NC_009943.1"/>
</dbReference>
<dbReference type="HOGENOM" id="CLU_073253_0_0_7"/>
<dbReference type="PANTHER" id="PTHR47619">
    <property type="entry name" value="METALLO-HYDROLASE YYCJ-RELATED"/>
    <property type="match status" value="1"/>
</dbReference>
<dbReference type="eggNOG" id="COG1235">
    <property type="taxonomic scope" value="Bacteria"/>
</dbReference>
<dbReference type="EMBL" id="CP000859">
    <property type="protein sequence ID" value="ABW68830.1"/>
    <property type="molecule type" value="Genomic_DNA"/>
</dbReference>
<protein>
    <submittedName>
        <fullName evidence="2">Beta-lactamase domain protein</fullName>
    </submittedName>
</protein>
<dbReference type="AlphaFoldDB" id="A8ZZ57"/>
<keyword evidence="3" id="KW-1185">Reference proteome</keyword>
<evidence type="ECO:0000313" key="3">
    <source>
        <dbReference type="Proteomes" id="UP000008561"/>
    </source>
</evidence>
<dbReference type="Gene3D" id="3.60.15.10">
    <property type="entry name" value="Ribonuclease Z/Hydroxyacylglutathione hydrolase-like"/>
    <property type="match status" value="1"/>
</dbReference>
<dbReference type="Pfam" id="PF12706">
    <property type="entry name" value="Lactamase_B_2"/>
    <property type="match status" value="1"/>
</dbReference>
<gene>
    <name evidence="2" type="ordered locus">Dole_3027</name>
</gene>
<dbReference type="SMART" id="SM00849">
    <property type="entry name" value="Lactamase_B"/>
    <property type="match status" value="1"/>
</dbReference>
<dbReference type="PANTHER" id="PTHR47619:SF1">
    <property type="entry name" value="EXODEOXYRIBONUCLEASE WALJ"/>
    <property type="match status" value="1"/>
</dbReference>
<dbReference type="Proteomes" id="UP000008561">
    <property type="component" value="Chromosome"/>
</dbReference>
<dbReference type="InterPro" id="IPR036866">
    <property type="entry name" value="RibonucZ/Hydroxyglut_hydro"/>
</dbReference>
<organism evidence="2 3">
    <name type="scientific">Desulfosudis oleivorans (strain DSM 6200 / JCM 39069 / Hxd3)</name>
    <name type="common">Desulfococcus oleovorans</name>
    <dbReference type="NCBI Taxonomy" id="96561"/>
    <lineage>
        <taxon>Bacteria</taxon>
        <taxon>Pseudomonadati</taxon>
        <taxon>Thermodesulfobacteriota</taxon>
        <taxon>Desulfobacteria</taxon>
        <taxon>Desulfobacterales</taxon>
        <taxon>Desulfosudaceae</taxon>
        <taxon>Desulfosudis</taxon>
    </lineage>
</organism>
<dbReference type="InterPro" id="IPR001279">
    <property type="entry name" value="Metallo-B-lactamas"/>
</dbReference>
<name>A8ZZ57_DESOH</name>
<evidence type="ECO:0000259" key="1">
    <source>
        <dbReference type="SMART" id="SM00849"/>
    </source>
</evidence>
<dbReference type="InterPro" id="IPR052533">
    <property type="entry name" value="WalJ/YycJ-like"/>
</dbReference>
<dbReference type="SUPFAM" id="SSF56281">
    <property type="entry name" value="Metallo-hydrolase/oxidoreductase"/>
    <property type="match status" value="1"/>
</dbReference>
<reference evidence="2 3" key="1">
    <citation type="submission" date="2007-10" db="EMBL/GenBank/DDBJ databases">
        <title>Complete sequence of Desulfococcus oleovorans Hxd3.</title>
        <authorList>
            <consortium name="US DOE Joint Genome Institute"/>
            <person name="Copeland A."/>
            <person name="Lucas S."/>
            <person name="Lapidus A."/>
            <person name="Barry K."/>
            <person name="Glavina del Rio T."/>
            <person name="Dalin E."/>
            <person name="Tice H."/>
            <person name="Pitluck S."/>
            <person name="Kiss H."/>
            <person name="Brettin T."/>
            <person name="Bruce D."/>
            <person name="Detter J.C."/>
            <person name="Han C."/>
            <person name="Schmutz J."/>
            <person name="Larimer F."/>
            <person name="Land M."/>
            <person name="Hauser L."/>
            <person name="Kyrpides N."/>
            <person name="Kim E."/>
            <person name="Wawrik B."/>
            <person name="Richardson P."/>
        </authorList>
    </citation>
    <scope>NUCLEOTIDE SEQUENCE [LARGE SCALE GENOMIC DNA]</scope>
    <source>
        <strain evidence="3">DSM 6200 / JCM 39069 / Hxd3</strain>
    </source>
</reference>
<dbReference type="STRING" id="96561.Dole_3027"/>
<dbReference type="KEGG" id="dol:Dole_3027"/>
<proteinExistence type="predicted"/>